<organism evidence="2 3">
    <name type="scientific">Candidatus Scatomonas pullistercoris</name>
    <dbReference type="NCBI Taxonomy" id="2840920"/>
    <lineage>
        <taxon>Bacteria</taxon>
        <taxon>Bacillati</taxon>
        <taxon>Bacillota</taxon>
        <taxon>Clostridia</taxon>
        <taxon>Lachnospirales</taxon>
        <taxon>Lachnospiraceae</taxon>
        <taxon>Lachnospiraceae incertae sedis</taxon>
        <taxon>Candidatus Scatomonas</taxon>
    </lineage>
</organism>
<protein>
    <submittedName>
        <fullName evidence="2">Uncharacterized protein</fullName>
    </submittedName>
</protein>
<reference evidence="2" key="2">
    <citation type="journal article" date="2021" name="PeerJ">
        <title>Extensive microbial diversity within the chicken gut microbiome revealed by metagenomics and culture.</title>
        <authorList>
            <person name="Gilroy R."/>
            <person name="Ravi A."/>
            <person name="Getino M."/>
            <person name="Pursley I."/>
            <person name="Horton D.L."/>
            <person name="Alikhan N.F."/>
            <person name="Baker D."/>
            <person name="Gharbi K."/>
            <person name="Hall N."/>
            <person name="Watson M."/>
            <person name="Adriaenssens E.M."/>
            <person name="Foster-Nyarko E."/>
            <person name="Jarju S."/>
            <person name="Secka A."/>
            <person name="Antonio M."/>
            <person name="Oren A."/>
            <person name="Chaudhuri R.R."/>
            <person name="La Ragione R."/>
            <person name="Hildebrand F."/>
            <person name="Pallen M.J."/>
        </authorList>
    </citation>
    <scope>NUCLEOTIDE SEQUENCE</scope>
    <source>
        <strain evidence="2">CHK188-20938</strain>
    </source>
</reference>
<evidence type="ECO:0000313" key="2">
    <source>
        <dbReference type="EMBL" id="HIV24586.1"/>
    </source>
</evidence>
<dbReference type="AlphaFoldDB" id="A0A9D1P164"/>
<name>A0A9D1P164_9FIRM</name>
<reference evidence="2" key="1">
    <citation type="submission" date="2020-10" db="EMBL/GenBank/DDBJ databases">
        <authorList>
            <person name="Gilroy R."/>
        </authorList>
    </citation>
    <scope>NUCLEOTIDE SEQUENCE</scope>
    <source>
        <strain evidence="2">CHK188-20938</strain>
    </source>
</reference>
<feature type="compositionally biased region" description="Basic and acidic residues" evidence="1">
    <location>
        <begin position="26"/>
        <end position="37"/>
    </location>
</feature>
<dbReference type="EMBL" id="DVOO01000008">
    <property type="protein sequence ID" value="HIV24586.1"/>
    <property type="molecule type" value="Genomic_DNA"/>
</dbReference>
<evidence type="ECO:0000313" key="3">
    <source>
        <dbReference type="Proteomes" id="UP000824169"/>
    </source>
</evidence>
<proteinExistence type="predicted"/>
<accession>A0A9D1P164</accession>
<feature type="region of interest" description="Disordered" evidence="1">
    <location>
        <begin position="1"/>
        <end position="37"/>
    </location>
</feature>
<sequence length="182" mass="20933">MKNQTLKKQNKEKRGDFRFSAGSSEFPERPDVKTPEERDKYKEFVNDVLHKYNDAEECELKKMLGDPTTDLCQCLTFLMNKKGWNKAKDFAEHTGLNSAYFSRISNSSYNHMGKKNLLSICVGLGLPLRIILDLFEKSEVKFQLYQDPDKTYARIIESKPGISLDDFDAILEEAGYETLGIK</sequence>
<dbReference type="SUPFAM" id="SSF47413">
    <property type="entry name" value="lambda repressor-like DNA-binding domains"/>
    <property type="match status" value="1"/>
</dbReference>
<evidence type="ECO:0000256" key="1">
    <source>
        <dbReference type="SAM" id="MobiDB-lite"/>
    </source>
</evidence>
<gene>
    <name evidence="2" type="ORF">IAB71_02175</name>
</gene>
<dbReference type="Proteomes" id="UP000824169">
    <property type="component" value="Unassembled WGS sequence"/>
</dbReference>
<dbReference type="InterPro" id="IPR010982">
    <property type="entry name" value="Lambda_DNA-bd_dom_sf"/>
</dbReference>
<comment type="caution">
    <text evidence="2">The sequence shown here is derived from an EMBL/GenBank/DDBJ whole genome shotgun (WGS) entry which is preliminary data.</text>
</comment>
<dbReference type="GO" id="GO:0003677">
    <property type="term" value="F:DNA binding"/>
    <property type="evidence" value="ECO:0007669"/>
    <property type="project" value="InterPro"/>
</dbReference>